<dbReference type="Proteomes" id="UP000026961">
    <property type="component" value="Chromosome 5"/>
</dbReference>
<evidence type="ECO:0000256" key="1">
    <source>
        <dbReference type="SAM" id="MobiDB-lite"/>
    </source>
</evidence>
<protein>
    <submittedName>
        <fullName evidence="2">Uncharacterized protein</fullName>
    </submittedName>
</protein>
<feature type="compositionally biased region" description="Basic and acidic residues" evidence="1">
    <location>
        <begin position="517"/>
        <end position="526"/>
    </location>
</feature>
<feature type="compositionally biased region" description="Basic residues" evidence="1">
    <location>
        <begin position="416"/>
        <end position="429"/>
    </location>
</feature>
<dbReference type="AlphaFoldDB" id="A0A0D9ZYV5"/>
<feature type="compositionally biased region" description="Basic and acidic residues" evidence="1">
    <location>
        <begin position="166"/>
        <end position="178"/>
    </location>
</feature>
<feature type="compositionally biased region" description="Basic and acidic residues" evidence="1">
    <location>
        <begin position="430"/>
        <end position="441"/>
    </location>
</feature>
<feature type="compositionally biased region" description="Basic residues" evidence="1">
    <location>
        <begin position="287"/>
        <end position="297"/>
    </location>
</feature>
<sequence>MVHVADRAGKWRCELGRSKLNGSYIPVDSENFLLCFYSRASALLYILALLRAPPYLSLSLLRLIRHCSTAGFASCLAVSGHSQEEEEDNGGCLGGVPSISYGSFAFRRGRPRRRAARAVAAVRPVAGARAAPPQPPRRRAPEPALHHPAGLGAGNRGRAACRRGRHPGDDASVEARDGGRRRRRQLQRRQAWRRPRVQLRQQRPRLQQLQVLRRRRRRVHIWRKAGFLGAAAEPRRASVHVPGAGERDGRVQRVQRGGPRRVRRGLPRPARRRHHGRHQAAQDGRPARGRARVPHRGRPAEPDALAVPGGVAGLLRRPEPPSAGVRVHAQRQPQEPPPPARAGAGGAAAAAGLADAAGHRAGLRPRAGVPPRAQLPRRDPPRLQVQQHPPRPQLPRPRLRLRHGQARLQQGQWPGHHPRPRHHRLPRPRVRVDGEADDKVGRVQLRRRAPRAAHWAGARRHEAAAGTARPSAADEPREARADGGSCPDRPVLPQRSGPGGRHHGDVHTDEGGLPAADDGRGAVADPHREEPTHVLHLHAAEARARAPPRRLHEPEQGLFQRRCPGNAMRHARLGLISHMHLDQLQIYNASSYVLLRFDRRSLAWSTLSQADGEEEMDGQLVKLLDRREIAGTTPSCV</sequence>
<feature type="region of interest" description="Disordered" evidence="1">
    <location>
        <begin position="239"/>
        <end position="526"/>
    </location>
</feature>
<feature type="compositionally biased region" description="Basic and acidic residues" evidence="1">
    <location>
        <begin position="472"/>
        <end position="481"/>
    </location>
</feature>
<name>A0A0D9ZYV5_9ORYZ</name>
<evidence type="ECO:0000313" key="3">
    <source>
        <dbReference type="Proteomes" id="UP000026961"/>
    </source>
</evidence>
<organism evidence="2">
    <name type="scientific">Oryza glumipatula</name>
    <dbReference type="NCBI Taxonomy" id="40148"/>
    <lineage>
        <taxon>Eukaryota</taxon>
        <taxon>Viridiplantae</taxon>
        <taxon>Streptophyta</taxon>
        <taxon>Embryophyta</taxon>
        <taxon>Tracheophyta</taxon>
        <taxon>Spermatophyta</taxon>
        <taxon>Magnoliopsida</taxon>
        <taxon>Liliopsida</taxon>
        <taxon>Poales</taxon>
        <taxon>Poaceae</taxon>
        <taxon>BOP clade</taxon>
        <taxon>Oryzoideae</taxon>
        <taxon>Oryzeae</taxon>
        <taxon>Oryzinae</taxon>
        <taxon>Oryza</taxon>
    </lineage>
</organism>
<keyword evidence="3" id="KW-1185">Reference proteome</keyword>
<feature type="compositionally biased region" description="Basic residues" evidence="1">
    <location>
        <begin position="258"/>
        <end position="278"/>
    </location>
</feature>
<feature type="region of interest" description="Disordered" evidence="1">
    <location>
        <begin position="121"/>
        <end position="197"/>
    </location>
</feature>
<proteinExistence type="predicted"/>
<feature type="compositionally biased region" description="Basic residues" evidence="1">
    <location>
        <begin position="179"/>
        <end position="197"/>
    </location>
</feature>
<dbReference type="HOGENOM" id="CLU_429862_0_0_1"/>
<reference evidence="2" key="2">
    <citation type="submission" date="2018-05" db="EMBL/GenBank/DDBJ databases">
        <title>OgluRS3 (Oryza glumaepatula Reference Sequence Version 3).</title>
        <authorList>
            <person name="Zhang J."/>
            <person name="Kudrna D."/>
            <person name="Lee S."/>
            <person name="Talag J."/>
            <person name="Welchert J."/>
            <person name="Wing R.A."/>
        </authorList>
    </citation>
    <scope>NUCLEOTIDE SEQUENCE [LARGE SCALE GENOMIC DNA]</scope>
</reference>
<dbReference type="EnsemblPlants" id="OGLUM05G16500.1">
    <property type="protein sequence ID" value="OGLUM05G16500.1"/>
    <property type="gene ID" value="OGLUM05G16500"/>
</dbReference>
<feature type="compositionally biased region" description="Low complexity" evidence="1">
    <location>
        <begin position="121"/>
        <end position="131"/>
    </location>
</feature>
<feature type="compositionally biased region" description="Low complexity" evidence="1">
    <location>
        <begin position="347"/>
        <end position="360"/>
    </location>
</feature>
<dbReference type="Gramene" id="OGLUM05G16500.1">
    <property type="protein sequence ID" value="OGLUM05G16500.1"/>
    <property type="gene ID" value="OGLUM05G16500"/>
</dbReference>
<reference evidence="2" key="1">
    <citation type="submission" date="2015-04" db="UniProtKB">
        <authorList>
            <consortium name="EnsemblPlants"/>
        </authorList>
    </citation>
    <scope>IDENTIFICATION</scope>
</reference>
<accession>A0A0D9ZYV5</accession>
<evidence type="ECO:0000313" key="2">
    <source>
        <dbReference type="EnsemblPlants" id="OGLUM05G16500.1"/>
    </source>
</evidence>